<dbReference type="EMBL" id="UINC01083732">
    <property type="protein sequence ID" value="SVC29721.1"/>
    <property type="molecule type" value="Genomic_DNA"/>
</dbReference>
<dbReference type="Gene3D" id="3.40.50.1000">
    <property type="entry name" value="HAD superfamily/HAD-like"/>
    <property type="match status" value="1"/>
</dbReference>
<evidence type="ECO:0000313" key="1">
    <source>
        <dbReference type="EMBL" id="SVC29721.1"/>
    </source>
</evidence>
<reference evidence="1" key="1">
    <citation type="submission" date="2018-05" db="EMBL/GenBank/DDBJ databases">
        <authorList>
            <person name="Lanie J.A."/>
            <person name="Ng W.-L."/>
            <person name="Kazmierczak K.M."/>
            <person name="Andrzejewski T.M."/>
            <person name="Davidsen T.M."/>
            <person name="Wayne K.J."/>
            <person name="Tettelin H."/>
            <person name="Glass J.I."/>
            <person name="Rusch D."/>
            <person name="Podicherti R."/>
            <person name="Tsui H.-C.T."/>
            <person name="Winkler M.E."/>
        </authorList>
    </citation>
    <scope>NUCLEOTIDE SEQUENCE</scope>
</reference>
<name>A0A382L4A5_9ZZZZ</name>
<dbReference type="InterPro" id="IPR036412">
    <property type="entry name" value="HAD-like_sf"/>
</dbReference>
<dbReference type="PRINTS" id="PR00413">
    <property type="entry name" value="HADHALOGNASE"/>
</dbReference>
<dbReference type="InterPro" id="IPR023214">
    <property type="entry name" value="HAD_sf"/>
</dbReference>
<gene>
    <name evidence="1" type="ORF">METZ01_LOCUS282575</name>
</gene>
<sequence length="230" mass="26071">VSDRGKLEDSSRLLKAAIFDYGGVMSFSPLWRVQILAEAMEVPQDVFSKIIFGSTGENAINPWHEAECGRQALDSNFAKKMQERLTPYGAKFDLEVFVHWVAEAINEPDPEMVRVVNDLRENNYPVALLTNAVREFRPVIEKTIPIFELFDVIIDSSEVGMRKPDKGIYDLTAQRLGVPNLTCVMVDDLEINVNGAREAGMYGILFQDSKRTVLEIRECFDMVDFTTQEI</sequence>
<dbReference type="InterPro" id="IPR006439">
    <property type="entry name" value="HAD-SF_hydro_IA"/>
</dbReference>
<dbReference type="PANTHER" id="PTHR47829:SF1">
    <property type="entry name" value="HAD FAMILY PHOSPHATASE"/>
    <property type="match status" value="1"/>
</dbReference>
<protein>
    <submittedName>
        <fullName evidence="1">Uncharacterized protein</fullName>
    </submittedName>
</protein>
<dbReference type="NCBIfam" id="TIGR01549">
    <property type="entry name" value="HAD-SF-IA-v1"/>
    <property type="match status" value="1"/>
</dbReference>
<dbReference type="CDD" id="cd02603">
    <property type="entry name" value="HAD_sEH-N_like"/>
    <property type="match status" value="1"/>
</dbReference>
<proteinExistence type="predicted"/>
<dbReference type="SFLD" id="SFLDS00003">
    <property type="entry name" value="Haloacid_Dehalogenase"/>
    <property type="match status" value="1"/>
</dbReference>
<dbReference type="Pfam" id="PF00702">
    <property type="entry name" value="Hydrolase"/>
    <property type="match status" value="1"/>
</dbReference>
<dbReference type="PANTHER" id="PTHR47829">
    <property type="entry name" value="HYDROLASE, PUTATIVE (AFU_ORTHOLOGUE AFUA_1G12880)-RELATED"/>
    <property type="match status" value="1"/>
</dbReference>
<accession>A0A382L4A5</accession>
<dbReference type="SFLD" id="SFLDG01129">
    <property type="entry name" value="C1.5:_HAD__Beta-PGM__Phosphata"/>
    <property type="match status" value="1"/>
</dbReference>
<dbReference type="AlphaFoldDB" id="A0A382L4A5"/>
<organism evidence="1">
    <name type="scientific">marine metagenome</name>
    <dbReference type="NCBI Taxonomy" id="408172"/>
    <lineage>
        <taxon>unclassified sequences</taxon>
        <taxon>metagenomes</taxon>
        <taxon>ecological metagenomes</taxon>
    </lineage>
</organism>
<dbReference type="NCBIfam" id="TIGR01509">
    <property type="entry name" value="HAD-SF-IA-v3"/>
    <property type="match status" value="1"/>
</dbReference>
<dbReference type="InterPro" id="IPR052898">
    <property type="entry name" value="ACAD10-like"/>
</dbReference>
<dbReference type="SUPFAM" id="SSF56784">
    <property type="entry name" value="HAD-like"/>
    <property type="match status" value="1"/>
</dbReference>
<feature type="non-terminal residue" evidence="1">
    <location>
        <position position="1"/>
    </location>
</feature>